<dbReference type="Proteomes" id="UP000184172">
    <property type="component" value="Unassembled WGS sequence"/>
</dbReference>
<dbReference type="CDD" id="cd02966">
    <property type="entry name" value="TlpA_like_family"/>
    <property type="match status" value="1"/>
</dbReference>
<feature type="domain" description="Thioredoxin" evidence="5">
    <location>
        <begin position="231"/>
        <end position="372"/>
    </location>
</feature>
<sequence>MRQFLVLFLTVIFTLFSCQEEKNTYTLEGDAVGFAEGTEIFVNTFKNKQTKVIDTLVVKDGKFSGTYPNDNTIKLNFLRTNEANGTVLYFPEKENMKAVLYKDSMQASVVTGGKQNKTYTEFNAKMNEFNKRKEASIAAFRKAQQENDAVAAAKVQSENLNLMGEETEYKKEFLSKTEKSLFTIMLIAEMVSRGEISVKDAQKYMSDLSPELEATDMAKELKEKLEAMGNAEIGVKAPEFSAPSPDGKNIALSETLGKYTIIDFWASWCRPCRVENPNVVKVYKKYHDKGLNIISVSLDRAEQRDKWLQAIVDDEMDWYHVSNLQFWDDPIAKKYNVRSIPATFLLDENGIIIDKNLRGAALEAKIGSLLGD</sequence>
<dbReference type="GO" id="GO:0016209">
    <property type="term" value="F:antioxidant activity"/>
    <property type="evidence" value="ECO:0007669"/>
    <property type="project" value="InterPro"/>
</dbReference>
<evidence type="ECO:0000259" key="5">
    <source>
        <dbReference type="PROSITE" id="PS51352"/>
    </source>
</evidence>
<dbReference type="Pfam" id="PF14289">
    <property type="entry name" value="DUF4369"/>
    <property type="match status" value="1"/>
</dbReference>
<dbReference type="SUPFAM" id="SSF52833">
    <property type="entry name" value="Thioredoxin-like"/>
    <property type="match status" value="1"/>
</dbReference>
<keyword evidence="7" id="KW-1185">Reference proteome</keyword>
<dbReference type="Gene3D" id="3.40.30.10">
    <property type="entry name" value="Glutaredoxin"/>
    <property type="match status" value="1"/>
</dbReference>
<dbReference type="InterPro" id="IPR050553">
    <property type="entry name" value="Thioredoxin_ResA/DsbE_sf"/>
</dbReference>
<evidence type="ECO:0000313" key="7">
    <source>
        <dbReference type="Proteomes" id="UP000184172"/>
    </source>
</evidence>
<keyword evidence="3" id="KW-1015">Disulfide bond</keyword>
<protein>
    <submittedName>
        <fullName evidence="6">Peroxiredoxin</fullName>
    </submittedName>
</protein>
<dbReference type="PANTHER" id="PTHR42852:SF6">
    <property type="entry name" value="THIOL:DISULFIDE INTERCHANGE PROTEIN DSBE"/>
    <property type="match status" value="1"/>
</dbReference>
<organism evidence="6 7">
    <name type="scientific">Aequorivita viscosa</name>
    <dbReference type="NCBI Taxonomy" id="797419"/>
    <lineage>
        <taxon>Bacteria</taxon>
        <taxon>Pseudomonadati</taxon>
        <taxon>Bacteroidota</taxon>
        <taxon>Flavobacteriia</taxon>
        <taxon>Flavobacteriales</taxon>
        <taxon>Flavobacteriaceae</taxon>
        <taxon>Aequorivita</taxon>
    </lineage>
</organism>
<dbReference type="InterPro" id="IPR036249">
    <property type="entry name" value="Thioredoxin-like_sf"/>
</dbReference>
<evidence type="ECO:0000256" key="4">
    <source>
        <dbReference type="ARBA" id="ARBA00023284"/>
    </source>
</evidence>
<dbReference type="GO" id="GO:0017004">
    <property type="term" value="P:cytochrome complex assembly"/>
    <property type="evidence" value="ECO:0007669"/>
    <property type="project" value="UniProtKB-KW"/>
</dbReference>
<evidence type="ECO:0000256" key="1">
    <source>
        <dbReference type="ARBA" id="ARBA00004196"/>
    </source>
</evidence>
<dbReference type="PANTHER" id="PTHR42852">
    <property type="entry name" value="THIOL:DISULFIDE INTERCHANGE PROTEIN DSBE"/>
    <property type="match status" value="1"/>
</dbReference>
<gene>
    <name evidence="6" type="ORF">SAMN04487908_10217</name>
</gene>
<evidence type="ECO:0000256" key="2">
    <source>
        <dbReference type="ARBA" id="ARBA00022748"/>
    </source>
</evidence>
<dbReference type="GO" id="GO:0016491">
    <property type="term" value="F:oxidoreductase activity"/>
    <property type="evidence" value="ECO:0007669"/>
    <property type="project" value="InterPro"/>
</dbReference>
<dbReference type="InterPro" id="IPR000866">
    <property type="entry name" value="AhpC/TSA"/>
</dbReference>
<comment type="subcellular location">
    <subcellularLocation>
        <location evidence="1">Cell envelope</location>
    </subcellularLocation>
</comment>
<keyword evidence="2" id="KW-0201">Cytochrome c-type biogenesis</keyword>
<name>A0A1M6ASZ6_9FLAO</name>
<dbReference type="InterPro" id="IPR025380">
    <property type="entry name" value="DUF4369"/>
</dbReference>
<dbReference type="EMBL" id="FQYV01000002">
    <property type="protein sequence ID" value="SHI39596.1"/>
    <property type="molecule type" value="Genomic_DNA"/>
</dbReference>
<evidence type="ECO:0000313" key="6">
    <source>
        <dbReference type="EMBL" id="SHI39596.1"/>
    </source>
</evidence>
<dbReference type="RefSeq" id="WP_073214114.1">
    <property type="nucleotide sequence ID" value="NZ_FNNS01000004.1"/>
</dbReference>
<proteinExistence type="predicted"/>
<dbReference type="AlphaFoldDB" id="A0A1M6ASZ6"/>
<accession>A0A1M6ASZ6</accession>
<dbReference type="GO" id="GO:0030313">
    <property type="term" value="C:cell envelope"/>
    <property type="evidence" value="ECO:0007669"/>
    <property type="project" value="UniProtKB-SubCell"/>
</dbReference>
<keyword evidence="4" id="KW-0676">Redox-active center</keyword>
<dbReference type="PROSITE" id="PS51257">
    <property type="entry name" value="PROKAR_LIPOPROTEIN"/>
    <property type="match status" value="1"/>
</dbReference>
<dbReference type="STRING" id="797419.SAMN05216556_10417"/>
<dbReference type="PROSITE" id="PS51352">
    <property type="entry name" value="THIOREDOXIN_2"/>
    <property type="match status" value="1"/>
</dbReference>
<dbReference type="InterPro" id="IPR013766">
    <property type="entry name" value="Thioredoxin_domain"/>
</dbReference>
<dbReference type="Pfam" id="PF00578">
    <property type="entry name" value="AhpC-TSA"/>
    <property type="match status" value="1"/>
</dbReference>
<reference evidence="7" key="1">
    <citation type="submission" date="2016-11" db="EMBL/GenBank/DDBJ databases">
        <authorList>
            <person name="Varghese N."/>
            <person name="Submissions S."/>
        </authorList>
    </citation>
    <scope>NUCLEOTIDE SEQUENCE [LARGE SCALE GENOMIC DNA]</scope>
    <source>
        <strain evidence="7">DSM 26349</strain>
    </source>
</reference>
<evidence type="ECO:0000256" key="3">
    <source>
        <dbReference type="ARBA" id="ARBA00023157"/>
    </source>
</evidence>